<dbReference type="RefSeq" id="WP_042727952.1">
    <property type="nucleotide sequence ID" value="NZ_JXNZ01000005.1"/>
</dbReference>
<reference evidence="2 3" key="1">
    <citation type="submission" date="2015-01" db="EMBL/GenBank/DDBJ databases">
        <title>Draft Genome Sequence of the Biocontrol and Plant Growth-Promoting Rhizobacteria (PGPR) Pseudomonas fluorescens UM270.</title>
        <authorList>
            <person name="Hernandez-Salmeron J.E."/>
            <person name="Santoyo G."/>
            <person name="Moreno-Hagelsieb G."/>
            <person name="Hernandez-Leon R."/>
        </authorList>
    </citation>
    <scope>NUCLEOTIDE SEQUENCE [LARGE SCALE GENOMIC DNA]</scope>
    <source>
        <strain evidence="2 3">UM270</strain>
    </source>
</reference>
<accession>A0A0D0PRQ4</accession>
<dbReference type="PATRIC" id="fig|294.124.peg.186"/>
<keyword evidence="2" id="KW-0282">Flagellum</keyword>
<evidence type="ECO:0000313" key="3">
    <source>
        <dbReference type="Proteomes" id="UP000032101"/>
    </source>
</evidence>
<feature type="domain" description="Flagellar motor switch protein FliN-like C-terminal" evidence="1">
    <location>
        <begin position="174"/>
        <end position="242"/>
    </location>
</feature>
<dbReference type="Proteomes" id="UP000032101">
    <property type="component" value="Unassembled WGS sequence"/>
</dbReference>
<dbReference type="InterPro" id="IPR001543">
    <property type="entry name" value="FliN-like_C"/>
</dbReference>
<gene>
    <name evidence="2" type="ORF">RL74_00915</name>
</gene>
<dbReference type="AlphaFoldDB" id="A0A0D0PRQ4"/>
<keyword evidence="2" id="KW-0966">Cell projection</keyword>
<proteinExistence type="predicted"/>
<keyword evidence="2" id="KW-0969">Cilium</keyword>
<name>A0A0D0PRQ4_PSEFL</name>
<dbReference type="Gene3D" id="2.30.330.10">
    <property type="entry name" value="SpoA-like"/>
    <property type="match status" value="1"/>
</dbReference>
<evidence type="ECO:0000259" key="1">
    <source>
        <dbReference type="Pfam" id="PF01052"/>
    </source>
</evidence>
<comment type="caution">
    <text evidence="2">The sequence shown here is derived from an EMBL/GenBank/DDBJ whole genome shotgun (WGS) entry which is preliminary data.</text>
</comment>
<dbReference type="SUPFAM" id="SSF101801">
    <property type="entry name" value="Surface presentation of antigens (SPOA)"/>
    <property type="match status" value="1"/>
</dbReference>
<dbReference type="InterPro" id="IPR036429">
    <property type="entry name" value="SpoA-like_sf"/>
</dbReference>
<evidence type="ECO:0000313" key="2">
    <source>
        <dbReference type="EMBL" id="KIQ61288.1"/>
    </source>
</evidence>
<dbReference type="Pfam" id="PF01052">
    <property type="entry name" value="FliMN_C"/>
    <property type="match status" value="1"/>
</dbReference>
<organism evidence="2 3">
    <name type="scientific">Pseudomonas fluorescens</name>
    <dbReference type="NCBI Taxonomy" id="294"/>
    <lineage>
        <taxon>Bacteria</taxon>
        <taxon>Pseudomonadati</taxon>
        <taxon>Pseudomonadota</taxon>
        <taxon>Gammaproteobacteria</taxon>
        <taxon>Pseudomonadales</taxon>
        <taxon>Pseudomonadaceae</taxon>
        <taxon>Pseudomonas</taxon>
    </lineage>
</organism>
<protein>
    <submittedName>
        <fullName evidence="2">Flagellar motor switch protein FliM</fullName>
    </submittedName>
</protein>
<dbReference type="OrthoDB" id="7019772at2"/>
<dbReference type="EMBL" id="JXNZ01000005">
    <property type="protein sequence ID" value="KIQ61288.1"/>
    <property type="molecule type" value="Genomic_DNA"/>
</dbReference>
<sequence>MRMLGWVGVTRLRMACDRLPPVARHWYEQWCIRDERQACEVSCSTLSDSSGLTPALVWQRARSTNGSISLAGDWRSIIFGSFIQETPDDEMSRYLLGEAQLALVNHVLETIGQSPVTLLTDEPSCPFSTVLNAQVLLQLRMGSSTLYLSLDAALFNAALEPSAPRKPLIERKQALGSARVKLSVRLPLASLSIGEMRDLRPGDTLRAGALLADPVSLQLAEGPVVAGGYLARQHDHLAVQLISHE</sequence>